<dbReference type="SMR" id="A0A1I7SQ08"/>
<accession>A0A1I7SQ08</accession>
<feature type="transmembrane region" description="Helical" evidence="1">
    <location>
        <begin position="199"/>
        <end position="220"/>
    </location>
</feature>
<sequence length="311" mass="35509">MAQKLKGILAPNQCFWGAALVYPIYDLVSQTTRDDDNRFARFLYLDRSNFKWTEKNINLFDDELIRYSEEKDDDLSGAKVIFAVHPGLHDYVHGLFSAKGGAEIDIAARILVDNVEEFRSILPETVKRLTGNSLTSQQLNLISDKELNLLILPDNAKRFIFHRCIVKASNFIYMFVDSLASVFSFMVTYPVFLFLTPKIGPIASLVVVPLLATGFFFFILRSMCNYAVDSHLDQQATELDEELLKGAYRYLEISQKFCLLMNRLAKKDRGHPFSADGNPTDTSTPFAYRLGVLKDREKANKEQARKTKKYV</sequence>
<dbReference type="InterPro" id="IPR026620">
    <property type="entry name" value="TMEM177"/>
</dbReference>
<evidence type="ECO:0000313" key="3">
    <source>
        <dbReference type="Proteomes" id="UP000095284"/>
    </source>
</evidence>
<dbReference type="PANTHER" id="PTHR21824">
    <property type="entry name" value="TRANSMEMBRANE PROTEIN 177"/>
    <property type="match status" value="1"/>
</dbReference>
<keyword evidence="1" id="KW-1133">Transmembrane helix</keyword>
<protein>
    <submittedName>
        <fullName evidence="2">(pine wood nematode) hypothetical protein</fullName>
    </submittedName>
</protein>
<dbReference type="Proteomes" id="UP000659654">
    <property type="component" value="Unassembled WGS sequence"/>
</dbReference>
<dbReference type="EMBL" id="CAJFDI010000003">
    <property type="protein sequence ID" value="CAD5222216.1"/>
    <property type="molecule type" value="Genomic_DNA"/>
</dbReference>
<evidence type="ECO:0000256" key="1">
    <source>
        <dbReference type="SAM" id="Phobius"/>
    </source>
</evidence>
<keyword evidence="1" id="KW-0812">Transmembrane</keyword>
<keyword evidence="1" id="KW-0472">Membrane</keyword>
<keyword evidence="4" id="KW-1185">Reference proteome</keyword>
<dbReference type="WBParaSite" id="BXY_1515300.1">
    <property type="protein sequence ID" value="BXY_1515300.1"/>
    <property type="gene ID" value="BXY_1515300"/>
</dbReference>
<reference evidence="5" key="1">
    <citation type="submission" date="2016-11" db="UniProtKB">
        <authorList>
            <consortium name="WormBaseParasite"/>
        </authorList>
    </citation>
    <scope>IDENTIFICATION</scope>
</reference>
<gene>
    <name evidence="2" type="ORF">BXYJ_LOCUS7184</name>
</gene>
<dbReference type="AlphaFoldDB" id="A0A1I7SQ08"/>
<evidence type="ECO:0000313" key="5">
    <source>
        <dbReference type="WBParaSite" id="BXY_1515300.1"/>
    </source>
</evidence>
<dbReference type="Proteomes" id="UP000095284">
    <property type="component" value="Unplaced"/>
</dbReference>
<proteinExistence type="predicted"/>
<name>A0A1I7SQ08_BURXY</name>
<dbReference type="Proteomes" id="UP000582659">
    <property type="component" value="Unassembled WGS sequence"/>
</dbReference>
<dbReference type="GO" id="GO:0016020">
    <property type="term" value="C:membrane"/>
    <property type="evidence" value="ECO:0007669"/>
    <property type="project" value="TreeGrafter"/>
</dbReference>
<dbReference type="PANTHER" id="PTHR21824:SF4">
    <property type="entry name" value="TRANSMEMBRANE PROTEIN 177"/>
    <property type="match status" value="1"/>
</dbReference>
<evidence type="ECO:0000313" key="2">
    <source>
        <dbReference type="EMBL" id="CAD5222216.1"/>
    </source>
</evidence>
<organism evidence="3 5">
    <name type="scientific">Bursaphelenchus xylophilus</name>
    <name type="common">Pinewood nematode worm</name>
    <name type="synonym">Aphelenchoides xylophilus</name>
    <dbReference type="NCBI Taxonomy" id="6326"/>
    <lineage>
        <taxon>Eukaryota</taxon>
        <taxon>Metazoa</taxon>
        <taxon>Ecdysozoa</taxon>
        <taxon>Nematoda</taxon>
        <taxon>Chromadorea</taxon>
        <taxon>Rhabditida</taxon>
        <taxon>Tylenchina</taxon>
        <taxon>Tylenchomorpha</taxon>
        <taxon>Aphelenchoidea</taxon>
        <taxon>Aphelenchoididae</taxon>
        <taxon>Bursaphelenchus</taxon>
    </lineage>
</organism>
<feature type="transmembrane region" description="Helical" evidence="1">
    <location>
        <begin position="171"/>
        <end position="193"/>
    </location>
</feature>
<dbReference type="OrthoDB" id="110174at2759"/>
<reference evidence="2" key="2">
    <citation type="submission" date="2020-09" db="EMBL/GenBank/DDBJ databases">
        <authorList>
            <person name="Kikuchi T."/>
        </authorList>
    </citation>
    <scope>NUCLEOTIDE SEQUENCE</scope>
    <source>
        <strain evidence="2">Ka4C1</strain>
    </source>
</reference>
<dbReference type="EMBL" id="CAJFCV020000003">
    <property type="protein sequence ID" value="CAG9109458.1"/>
    <property type="molecule type" value="Genomic_DNA"/>
</dbReference>
<evidence type="ECO:0000313" key="4">
    <source>
        <dbReference type="Proteomes" id="UP000659654"/>
    </source>
</evidence>